<organism evidence="5 6">
    <name type="scientific">Escherichia coli</name>
    <dbReference type="NCBI Taxonomy" id="562"/>
    <lineage>
        <taxon>Bacteria</taxon>
        <taxon>Pseudomonadati</taxon>
        <taxon>Pseudomonadota</taxon>
        <taxon>Gammaproteobacteria</taxon>
        <taxon>Enterobacterales</taxon>
        <taxon>Enterobacteriaceae</taxon>
        <taxon>Escherichia</taxon>
    </lineage>
</organism>
<feature type="domain" description="3-hydroxyacyl-CoA dehydrogenase C-terminal" evidence="3">
    <location>
        <begin position="188"/>
        <end position="218"/>
    </location>
</feature>
<feature type="domain" description="3-hydroxyacyl-CoA dehydrogenase NAD binding" evidence="4">
    <location>
        <begin position="7"/>
        <end position="183"/>
    </location>
</feature>
<evidence type="ECO:0000259" key="3">
    <source>
        <dbReference type="Pfam" id="PF00725"/>
    </source>
</evidence>
<evidence type="ECO:0000256" key="2">
    <source>
        <dbReference type="ARBA" id="ARBA00023027"/>
    </source>
</evidence>
<dbReference type="FunFam" id="3.40.50.720:FF:000009">
    <property type="entry name" value="Fatty oxidation complex, alpha subunit"/>
    <property type="match status" value="1"/>
</dbReference>
<gene>
    <name evidence="5" type="ORF">D4N09_28475</name>
</gene>
<dbReference type="Gene3D" id="3.40.50.720">
    <property type="entry name" value="NAD(P)-binding Rossmann-like Domain"/>
    <property type="match status" value="1"/>
</dbReference>
<dbReference type="GO" id="GO:0006635">
    <property type="term" value="P:fatty acid beta-oxidation"/>
    <property type="evidence" value="ECO:0007669"/>
    <property type="project" value="TreeGrafter"/>
</dbReference>
<evidence type="ECO:0000313" key="6">
    <source>
        <dbReference type="Proteomes" id="UP000460654"/>
    </source>
</evidence>
<dbReference type="PANTHER" id="PTHR48075">
    <property type="entry name" value="3-HYDROXYACYL-COA DEHYDROGENASE FAMILY PROTEIN"/>
    <property type="match status" value="1"/>
</dbReference>
<dbReference type="InterPro" id="IPR008927">
    <property type="entry name" value="6-PGluconate_DH-like_C_sf"/>
</dbReference>
<keyword evidence="1" id="KW-0560">Oxidoreductase</keyword>
<sequence length="218" mass="23345">MMINVQTVAVIGSGTMGAGIAEVAASHGHQVLLYDISAEALTRAIDGIHARLNSRVTRGKLTAETCERTLKRLIPVTDIHALAAANLVIEAASERLEVKKALFAQLAEVCPPQTLLTTNTSSISITAIAAEVKNPELLAGLHFYNPAPVMKLVEVVSGLATAAEVVEQLCELTLSWGKQPERCHSTPGFIVNRVARPYYSEAWRALEEQVAAPEVIDA</sequence>
<reference evidence="5 6" key="1">
    <citation type="submission" date="2018-09" db="EMBL/GenBank/DDBJ databases">
        <title>Persistent metagenomic signatures of early life antibiotic treatment in the infant gut microbiota and resistome.</title>
        <authorList>
            <person name="Gasparrini A.J."/>
        </authorList>
    </citation>
    <scope>NUCLEOTIDE SEQUENCE [LARGE SCALE GENOMIC DNA]</scope>
    <source>
        <strain evidence="5 6">T0181B.E-10</strain>
    </source>
</reference>
<dbReference type="PANTHER" id="PTHR48075:SF5">
    <property type="entry name" value="3-HYDROXYBUTYRYL-COA DEHYDROGENASE"/>
    <property type="match status" value="1"/>
</dbReference>
<dbReference type="AlphaFoldDB" id="A0A8T9CTK4"/>
<accession>A0A8T9CTK4</accession>
<dbReference type="SUPFAM" id="SSF51735">
    <property type="entry name" value="NAD(P)-binding Rossmann-fold domains"/>
    <property type="match status" value="1"/>
</dbReference>
<dbReference type="InterPro" id="IPR036291">
    <property type="entry name" value="NAD(P)-bd_dom_sf"/>
</dbReference>
<dbReference type="InterPro" id="IPR006108">
    <property type="entry name" value="3HC_DH_C"/>
</dbReference>
<dbReference type="InterPro" id="IPR006180">
    <property type="entry name" value="3-OHacyl-CoA_DH_CS"/>
</dbReference>
<evidence type="ECO:0000256" key="1">
    <source>
        <dbReference type="ARBA" id="ARBA00023002"/>
    </source>
</evidence>
<evidence type="ECO:0000259" key="4">
    <source>
        <dbReference type="Pfam" id="PF02737"/>
    </source>
</evidence>
<dbReference type="EMBL" id="QYOH01000349">
    <property type="protein sequence ID" value="TXU24189.1"/>
    <property type="molecule type" value="Genomic_DNA"/>
</dbReference>
<keyword evidence="2" id="KW-0520">NAD</keyword>
<dbReference type="Pfam" id="PF00725">
    <property type="entry name" value="3HCDH"/>
    <property type="match status" value="1"/>
</dbReference>
<dbReference type="Pfam" id="PF02737">
    <property type="entry name" value="3HCDH_N"/>
    <property type="match status" value="1"/>
</dbReference>
<dbReference type="SUPFAM" id="SSF48179">
    <property type="entry name" value="6-phosphogluconate dehydrogenase C-terminal domain-like"/>
    <property type="match status" value="1"/>
</dbReference>
<comment type="caution">
    <text evidence="5">The sequence shown here is derived from an EMBL/GenBank/DDBJ whole genome shotgun (WGS) entry which is preliminary data.</text>
</comment>
<feature type="non-terminal residue" evidence="5">
    <location>
        <position position="218"/>
    </location>
</feature>
<name>A0A8T9CTK4_ECOLX</name>
<dbReference type="InterPro" id="IPR006176">
    <property type="entry name" value="3-OHacyl-CoA_DH_NAD-bd"/>
</dbReference>
<evidence type="ECO:0000313" key="5">
    <source>
        <dbReference type="EMBL" id="TXU24189.1"/>
    </source>
</evidence>
<dbReference type="GO" id="GO:0008691">
    <property type="term" value="F:3-hydroxybutyryl-CoA dehydrogenase activity"/>
    <property type="evidence" value="ECO:0007669"/>
    <property type="project" value="TreeGrafter"/>
</dbReference>
<protein>
    <submittedName>
        <fullName evidence="5">3-hydroxybutyryl-CoA dehydrogenase</fullName>
    </submittedName>
</protein>
<dbReference type="GO" id="GO:0070403">
    <property type="term" value="F:NAD+ binding"/>
    <property type="evidence" value="ECO:0007669"/>
    <property type="project" value="InterPro"/>
</dbReference>
<dbReference type="Proteomes" id="UP000460654">
    <property type="component" value="Unassembled WGS sequence"/>
</dbReference>
<proteinExistence type="predicted"/>
<dbReference type="PROSITE" id="PS00067">
    <property type="entry name" value="3HCDH"/>
    <property type="match status" value="1"/>
</dbReference>
<dbReference type="RefSeq" id="WP_148497197.1">
    <property type="nucleotide sequence ID" value="NZ_QYOH01000349.1"/>
</dbReference>